<reference evidence="1" key="1">
    <citation type="submission" date="2021-06" db="EMBL/GenBank/DDBJ databases">
        <authorList>
            <person name="Kallberg Y."/>
            <person name="Tangrot J."/>
            <person name="Rosling A."/>
        </authorList>
    </citation>
    <scope>NUCLEOTIDE SEQUENCE</scope>
    <source>
        <strain evidence="1">AU212A</strain>
    </source>
</reference>
<evidence type="ECO:0000313" key="1">
    <source>
        <dbReference type="EMBL" id="CAG8454300.1"/>
    </source>
</evidence>
<gene>
    <name evidence="1" type="ORF">SCALOS_LOCUS1332</name>
</gene>
<comment type="caution">
    <text evidence="1">The sequence shown here is derived from an EMBL/GenBank/DDBJ whole genome shotgun (WGS) entry which is preliminary data.</text>
</comment>
<protein>
    <submittedName>
        <fullName evidence="1">11652_t:CDS:1</fullName>
    </submittedName>
</protein>
<sequence>MNMNLIGIRIWPEHECKFDWDTNLDINVNLIGIRIWLRNKFDLDMNLVGI</sequence>
<organism evidence="1 2">
    <name type="scientific">Scutellospora calospora</name>
    <dbReference type="NCBI Taxonomy" id="85575"/>
    <lineage>
        <taxon>Eukaryota</taxon>
        <taxon>Fungi</taxon>
        <taxon>Fungi incertae sedis</taxon>
        <taxon>Mucoromycota</taxon>
        <taxon>Glomeromycotina</taxon>
        <taxon>Glomeromycetes</taxon>
        <taxon>Diversisporales</taxon>
        <taxon>Gigasporaceae</taxon>
        <taxon>Scutellospora</taxon>
    </lineage>
</organism>
<name>A0ACA9K5Z5_9GLOM</name>
<keyword evidence="2" id="KW-1185">Reference proteome</keyword>
<evidence type="ECO:0000313" key="2">
    <source>
        <dbReference type="Proteomes" id="UP000789860"/>
    </source>
</evidence>
<proteinExistence type="predicted"/>
<dbReference type="Proteomes" id="UP000789860">
    <property type="component" value="Unassembled WGS sequence"/>
</dbReference>
<dbReference type="EMBL" id="CAJVPM010000895">
    <property type="protein sequence ID" value="CAG8454300.1"/>
    <property type="molecule type" value="Genomic_DNA"/>
</dbReference>
<accession>A0ACA9K5Z5</accession>